<dbReference type="AlphaFoldDB" id="A0A934QEL6"/>
<dbReference type="PRINTS" id="PR00035">
    <property type="entry name" value="HTHGNTR"/>
</dbReference>
<dbReference type="CDD" id="cd07377">
    <property type="entry name" value="WHTH_GntR"/>
    <property type="match status" value="1"/>
</dbReference>
<keyword evidence="2" id="KW-0238">DNA-binding</keyword>
<dbReference type="Pfam" id="PF00392">
    <property type="entry name" value="GntR"/>
    <property type="match status" value="1"/>
</dbReference>
<evidence type="ECO:0000256" key="3">
    <source>
        <dbReference type="ARBA" id="ARBA00023163"/>
    </source>
</evidence>
<comment type="caution">
    <text evidence="6">The sequence shown here is derived from an EMBL/GenBank/DDBJ whole genome shotgun (WGS) entry which is preliminary data.</text>
</comment>
<proteinExistence type="predicted"/>
<evidence type="ECO:0000313" key="6">
    <source>
        <dbReference type="EMBL" id="MBK0421717.1"/>
    </source>
</evidence>
<sequence>MPHSLAHSTPSRLRTAAFAPLGDEGRAALVVTRLTQAISNGAFVEGERLPSENELSALLGVALVTVREALGTLRDRGLIETRRGRGGGSFVRTSQGAVEEVNARSLMELPRVELADMAVHYEAISAACAEYACRRAAPEELEVVERILASAGTLARDAWRRRVTDVQLELAALSQSVRLTSEHVRVQTEFTPYLALQDADPDRRAVTHETLMRQIAATRAGDPVEARAQVSAGVRGAVRWLTGFRAELLAAAADGDLRGRLNARGSTDAPAPDDGGHGGNDAAGSRAGDPQRR</sequence>
<dbReference type="InterPro" id="IPR000524">
    <property type="entry name" value="Tscrpt_reg_HTH_GntR"/>
</dbReference>
<dbReference type="PANTHER" id="PTHR43537:SF24">
    <property type="entry name" value="GLUCONATE OPERON TRANSCRIPTIONAL REPRESSOR"/>
    <property type="match status" value="1"/>
</dbReference>
<dbReference type="Pfam" id="PF07729">
    <property type="entry name" value="FCD"/>
    <property type="match status" value="1"/>
</dbReference>
<evidence type="ECO:0000313" key="7">
    <source>
        <dbReference type="Proteomes" id="UP000618733"/>
    </source>
</evidence>
<dbReference type="PANTHER" id="PTHR43537">
    <property type="entry name" value="TRANSCRIPTIONAL REGULATOR, GNTR FAMILY"/>
    <property type="match status" value="1"/>
</dbReference>
<dbReference type="EMBL" id="JAEHOI010000005">
    <property type="protein sequence ID" value="MBK0421717.1"/>
    <property type="molecule type" value="Genomic_DNA"/>
</dbReference>
<dbReference type="PROSITE" id="PS50949">
    <property type="entry name" value="HTH_GNTR"/>
    <property type="match status" value="1"/>
</dbReference>
<evidence type="ECO:0000256" key="1">
    <source>
        <dbReference type="ARBA" id="ARBA00023015"/>
    </source>
</evidence>
<dbReference type="Gene3D" id="1.10.10.10">
    <property type="entry name" value="Winged helix-like DNA-binding domain superfamily/Winged helix DNA-binding domain"/>
    <property type="match status" value="1"/>
</dbReference>
<reference evidence="6" key="1">
    <citation type="submission" date="2020-12" db="EMBL/GenBank/DDBJ databases">
        <title>Leucobacter sp. CAS2, isolated from Chromium sludge.</title>
        <authorList>
            <person name="Xu Z."/>
        </authorList>
    </citation>
    <scope>NUCLEOTIDE SEQUENCE</scope>
    <source>
        <strain evidence="6">CSA2</strain>
    </source>
</reference>
<feature type="domain" description="HTH gntR-type" evidence="5">
    <location>
        <begin position="24"/>
        <end position="94"/>
    </location>
</feature>
<dbReference type="InterPro" id="IPR036388">
    <property type="entry name" value="WH-like_DNA-bd_sf"/>
</dbReference>
<feature type="region of interest" description="Disordered" evidence="4">
    <location>
        <begin position="259"/>
        <end position="293"/>
    </location>
</feature>
<name>A0A934QEL6_9MICO</name>
<protein>
    <submittedName>
        <fullName evidence="6">FadR family transcriptional regulator</fullName>
    </submittedName>
</protein>
<keyword evidence="7" id="KW-1185">Reference proteome</keyword>
<dbReference type="GO" id="GO:0003700">
    <property type="term" value="F:DNA-binding transcription factor activity"/>
    <property type="evidence" value="ECO:0007669"/>
    <property type="project" value="InterPro"/>
</dbReference>
<dbReference type="InterPro" id="IPR011711">
    <property type="entry name" value="GntR_C"/>
</dbReference>
<evidence type="ECO:0000259" key="5">
    <source>
        <dbReference type="PROSITE" id="PS50949"/>
    </source>
</evidence>
<dbReference type="InterPro" id="IPR036390">
    <property type="entry name" value="WH_DNA-bd_sf"/>
</dbReference>
<evidence type="ECO:0000256" key="2">
    <source>
        <dbReference type="ARBA" id="ARBA00023125"/>
    </source>
</evidence>
<dbReference type="Gene3D" id="1.20.120.530">
    <property type="entry name" value="GntR ligand-binding domain-like"/>
    <property type="match status" value="1"/>
</dbReference>
<dbReference type="RefSeq" id="WP_200131914.1">
    <property type="nucleotide sequence ID" value="NZ_JAEHOI010000005.1"/>
</dbReference>
<dbReference type="GO" id="GO:0003677">
    <property type="term" value="F:DNA binding"/>
    <property type="evidence" value="ECO:0007669"/>
    <property type="project" value="UniProtKB-KW"/>
</dbReference>
<dbReference type="SUPFAM" id="SSF46785">
    <property type="entry name" value="Winged helix' DNA-binding domain"/>
    <property type="match status" value="1"/>
</dbReference>
<keyword evidence="1" id="KW-0805">Transcription regulation</keyword>
<evidence type="ECO:0000256" key="4">
    <source>
        <dbReference type="SAM" id="MobiDB-lite"/>
    </source>
</evidence>
<accession>A0A934QEL6</accession>
<dbReference type="SMART" id="SM00345">
    <property type="entry name" value="HTH_GNTR"/>
    <property type="match status" value="1"/>
</dbReference>
<organism evidence="6 7">
    <name type="scientific">Leucobacter edaphi</name>
    <dbReference type="NCBI Taxonomy" id="2796472"/>
    <lineage>
        <taxon>Bacteria</taxon>
        <taxon>Bacillati</taxon>
        <taxon>Actinomycetota</taxon>
        <taxon>Actinomycetes</taxon>
        <taxon>Micrococcales</taxon>
        <taxon>Microbacteriaceae</taxon>
        <taxon>Leucobacter</taxon>
    </lineage>
</organism>
<dbReference type="Proteomes" id="UP000618733">
    <property type="component" value="Unassembled WGS sequence"/>
</dbReference>
<keyword evidence="3" id="KW-0804">Transcription</keyword>
<gene>
    <name evidence="6" type="ORF">JD292_06480</name>
</gene>
<dbReference type="InterPro" id="IPR008920">
    <property type="entry name" value="TF_FadR/GntR_C"/>
</dbReference>